<name>X0ZT30_9ZZZZ</name>
<reference evidence="1" key="1">
    <citation type="journal article" date="2014" name="Front. Microbiol.">
        <title>High frequency of phylogenetically diverse reductive dehalogenase-homologous genes in deep subseafloor sedimentary metagenomes.</title>
        <authorList>
            <person name="Kawai M."/>
            <person name="Futagami T."/>
            <person name="Toyoda A."/>
            <person name="Takaki Y."/>
            <person name="Nishi S."/>
            <person name="Hori S."/>
            <person name="Arai W."/>
            <person name="Tsubouchi T."/>
            <person name="Morono Y."/>
            <person name="Uchiyama I."/>
            <person name="Ito T."/>
            <person name="Fujiyama A."/>
            <person name="Inagaki F."/>
            <person name="Takami H."/>
        </authorList>
    </citation>
    <scope>NUCLEOTIDE SEQUENCE</scope>
    <source>
        <strain evidence="1">Expedition CK06-06</strain>
    </source>
</reference>
<accession>X0ZT30</accession>
<comment type="caution">
    <text evidence="1">The sequence shown here is derived from an EMBL/GenBank/DDBJ whole genome shotgun (WGS) entry which is preliminary data.</text>
</comment>
<dbReference type="AlphaFoldDB" id="X0ZT30"/>
<sequence>MATIPGSQRLLNISGNNIATAVSLEAGGTLLDGGGLSGSSNQVLISTGTGVDWVNSSSIIGGPYLPLSAGASYPLTGSLTISGGSDIFLADNGKTHYGASNDLEIYHNGTHSYIDEKGTGDLIIRSTLLRLQSNGGESMINASSNGTVQLYYDNSEKLRTTSTGISLSGILDMNSSKITE</sequence>
<proteinExistence type="predicted"/>
<gene>
    <name evidence="1" type="ORF">S01H1_75747</name>
</gene>
<dbReference type="EMBL" id="BARS01050784">
    <property type="protein sequence ID" value="GAG51386.1"/>
    <property type="molecule type" value="Genomic_DNA"/>
</dbReference>
<evidence type="ECO:0000313" key="1">
    <source>
        <dbReference type="EMBL" id="GAG51386.1"/>
    </source>
</evidence>
<protein>
    <submittedName>
        <fullName evidence="1">Uncharacterized protein</fullName>
    </submittedName>
</protein>
<organism evidence="1">
    <name type="scientific">marine sediment metagenome</name>
    <dbReference type="NCBI Taxonomy" id="412755"/>
    <lineage>
        <taxon>unclassified sequences</taxon>
        <taxon>metagenomes</taxon>
        <taxon>ecological metagenomes</taxon>
    </lineage>
</organism>
<feature type="non-terminal residue" evidence="1">
    <location>
        <position position="180"/>
    </location>
</feature>